<dbReference type="PROSITE" id="PS51257">
    <property type="entry name" value="PROKAR_LIPOPROTEIN"/>
    <property type="match status" value="1"/>
</dbReference>
<evidence type="ECO:0000313" key="7">
    <source>
        <dbReference type="EMBL" id="KAA1395637.1"/>
    </source>
</evidence>
<dbReference type="Gene3D" id="3.40.50.1980">
    <property type="entry name" value="Nitrogenase molybdenum iron protein domain"/>
    <property type="match status" value="2"/>
</dbReference>
<proteinExistence type="inferred from homology"/>
<keyword evidence="8" id="KW-1185">Reference proteome</keyword>
<dbReference type="InterPro" id="IPR002491">
    <property type="entry name" value="ABC_transptr_periplasmic_BD"/>
</dbReference>
<sequence length="344" mass="36538">MSPLTKGLSVSYVRRVAGGAIAALLAATVLAGCGTSASSDDGAKSSGPWSFVSGNGKTVKLDTTPKRIIASGAEAAALISFGIKPVGIYTNTKIKDDPNLKGLDLTGITILGETWGEIDVEKAAALKPDLIVADWWPAEKAYSGLESGVKASSKKLADLAPIVGVAQGDSIETLAQGYEKLAMSLGADVDDPKIAADKKAFETAKAAFKKAVAAKPGLSVLAVSPADDVLYLANPTYAPELLDFQRWGLDVINPDKPDKGFPYWENLSWENADKYQPDLLLIDDRSYASTLKQGEKQPTWNNIKAAKAKAYAPWPAYWMHTYGEYAKQLTQLTAAIEKADANLA</sequence>
<dbReference type="PROSITE" id="PS50983">
    <property type="entry name" value="FE_B12_PBP"/>
    <property type="match status" value="1"/>
</dbReference>
<dbReference type="GO" id="GO:0030288">
    <property type="term" value="C:outer membrane-bounded periplasmic space"/>
    <property type="evidence" value="ECO:0007669"/>
    <property type="project" value="TreeGrafter"/>
</dbReference>
<evidence type="ECO:0000259" key="6">
    <source>
        <dbReference type="PROSITE" id="PS50983"/>
    </source>
</evidence>
<dbReference type="SUPFAM" id="SSF53807">
    <property type="entry name" value="Helical backbone' metal receptor"/>
    <property type="match status" value="1"/>
</dbReference>
<evidence type="ECO:0000256" key="5">
    <source>
        <dbReference type="SAM" id="SignalP"/>
    </source>
</evidence>
<comment type="subcellular location">
    <subcellularLocation>
        <location evidence="1">Cell envelope</location>
    </subcellularLocation>
</comment>
<dbReference type="GO" id="GO:1901678">
    <property type="term" value="P:iron coordination entity transport"/>
    <property type="evidence" value="ECO:0007669"/>
    <property type="project" value="UniProtKB-ARBA"/>
</dbReference>
<keyword evidence="4 5" id="KW-0732">Signal</keyword>
<evidence type="ECO:0000313" key="8">
    <source>
        <dbReference type="Proteomes" id="UP000380867"/>
    </source>
</evidence>
<name>A0A5M4FBM5_9ACTN</name>
<feature type="chain" id="PRO_5039542745" evidence="5">
    <location>
        <begin position="32"/>
        <end position="344"/>
    </location>
</feature>
<protein>
    <submittedName>
        <fullName evidence="7">ABC transporter substrate-binding protein</fullName>
    </submittedName>
</protein>
<evidence type="ECO:0000256" key="4">
    <source>
        <dbReference type="ARBA" id="ARBA00022729"/>
    </source>
</evidence>
<reference evidence="7" key="1">
    <citation type="submission" date="2019-09" db="EMBL/GenBank/DDBJ databases">
        <authorList>
            <person name="Li J."/>
        </authorList>
    </citation>
    <scope>NUCLEOTIDE SEQUENCE [LARGE SCALE GENOMIC DNA]</scope>
    <source>
        <strain evidence="7">JCM 14732</strain>
    </source>
</reference>
<evidence type="ECO:0000256" key="2">
    <source>
        <dbReference type="ARBA" id="ARBA00008814"/>
    </source>
</evidence>
<accession>A0A5M4FBM5</accession>
<dbReference type="OrthoDB" id="7941913at2"/>
<comment type="caution">
    <text evidence="7">The sequence shown here is derived from an EMBL/GenBank/DDBJ whole genome shotgun (WGS) entry which is preliminary data.</text>
</comment>
<organism evidence="7 8">
    <name type="scientific">Aeromicrobium ginsengisoli</name>
    <dbReference type="NCBI Taxonomy" id="363867"/>
    <lineage>
        <taxon>Bacteria</taxon>
        <taxon>Bacillati</taxon>
        <taxon>Actinomycetota</taxon>
        <taxon>Actinomycetes</taxon>
        <taxon>Propionibacteriales</taxon>
        <taxon>Nocardioidaceae</taxon>
        <taxon>Aeromicrobium</taxon>
    </lineage>
</organism>
<dbReference type="Proteomes" id="UP000380867">
    <property type="component" value="Unassembled WGS sequence"/>
</dbReference>
<dbReference type="EMBL" id="SDPQ02000003">
    <property type="protein sequence ID" value="KAA1395637.1"/>
    <property type="molecule type" value="Genomic_DNA"/>
</dbReference>
<evidence type="ECO:0000256" key="1">
    <source>
        <dbReference type="ARBA" id="ARBA00004196"/>
    </source>
</evidence>
<dbReference type="InterPro" id="IPR051313">
    <property type="entry name" value="Bact_iron-sidero_bind"/>
</dbReference>
<dbReference type="PANTHER" id="PTHR30532">
    <property type="entry name" value="IRON III DICITRATE-BINDING PERIPLASMIC PROTEIN"/>
    <property type="match status" value="1"/>
</dbReference>
<feature type="signal peptide" evidence="5">
    <location>
        <begin position="1"/>
        <end position="31"/>
    </location>
</feature>
<feature type="domain" description="Fe/B12 periplasmic-binding" evidence="6">
    <location>
        <begin position="66"/>
        <end position="344"/>
    </location>
</feature>
<gene>
    <name evidence="7" type="ORF">ESP70_015920</name>
</gene>
<comment type="similarity">
    <text evidence="2">Belongs to the bacterial solute-binding protein 8 family.</text>
</comment>
<dbReference type="Pfam" id="PF01497">
    <property type="entry name" value="Peripla_BP_2"/>
    <property type="match status" value="1"/>
</dbReference>
<dbReference type="PANTHER" id="PTHR30532:SF24">
    <property type="entry name" value="FERRIC ENTEROBACTIN-BINDING PERIPLASMIC PROTEIN FEPB"/>
    <property type="match status" value="1"/>
</dbReference>
<keyword evidence="3" id="KW-0813">Transport</keyword>
<dbReference type="AlphaFoldDB" id="A0A5M4FBM5"/>
<evidence type="ECO:0000256" key="3">
    <source>
        <dbReference type="ARBA" id="ARBA00022448"/>
    </source>
</evidence>